<protein>
    <submittedName>
        <fullName evidence="4">CDP-alcohol phosphatidyltransferase</fullName>
    </submittedName>
</protein>
<dbReference type="GO" id="GO:0016780">
    <property type="term" value="F:phosphotransferase activity, for other substituted phosphate groups"/>
    <property type="evidence" value="ECO:0007669"/>
    <property type="project" value="InterPro"/>
</dbReference>
<evidence type="ECO:0000256" key="1">
    <source>
        <dbReference type="ARBA" id="ARBA00022679"/>
    </source>
</evidence>
<proteinExistence type="inferred from homology"/>
<gene>
    <name evidence="4" type="ORF">dsmv_2096</name>
</gene>
<feature type="transmembrane region" description="Helical" evidence="3">
    <location>
        <begin position="269"/>
        <end position="288"/>
    </location>
</feature>
<evidence type="ECO:0000313" key="5">
    <source>
        <dbReference type="Proteomes" id="UP000014977"/>
    </source>
</evidence>
<keyword evidence="3" id="KW-1133">Transmembrane helix</keyword>
<dbReference type="GO" id="GO:0016020">
    <property type="term" value="C:membrane"/>
    <property type="evidence" value="ECO:0007669"/>
    <property type="project" value="InterPro"/>
</dbReference>
<dbReference type="InterPro" id="IPR000462">
    <property type="entry name" value="CDP-OH_P_trans"/>
</dbReference>
<name>S7TX28_DESML</name>
<dbReference type="STRING" id="897.B2D07_06600"/>
<dbReference type="InterPro" id="IPR048254">
    <property type="entry name" value="CDP_ALCOHOL_P_TRANSF_CS"/>
</dbReference>
<evidence type="ECO:0000313" key="4">
    <source>
        <dbReference type="EMBL" id="EPR41315.1"/>
    </source>
</evidence>
<sequence length="401" mass="45115">MDLFLCFVGKTTVRIWGLTPRRRIFRVLSAAGFHPVEVDPADLRECAAVLLFRGDYLIDDRLVKQLARTRDTMLQIDDGGRSIPVAAHVSAGLATRISEYIETGAEDPSIRELRIETPESLSLSFQAGLLKFDPPFVLQVSAERRHALERRLFDWSYKGVTDVITKWVWPVPARWTVGCCVRWGIRPNHVTAAGLVLVVLAGGLFACGQYGWGLVAGWLMTFLDTVDGKLARVTVASSRFGHYFDHLIDLIHPPVWYMLWGIGLTTDQGGSMGVSMTALLWLIVVGYASGRLAEGLFQWVLGQFGIFCWRPVDSFFRLVTARRNPNLFLLTMSVLAGRPEIGLLSVAVWTVVTSLFLWMRLVWAAGTRIRRGPLVSWFTDADRHRYDRTLAWRLFTGRTTG</sequence>
<dbReference type="Gene3D" id="1.20.120.1760">
    <property type="match status" value="1"/>
</dbReference>
<evidence type="ECO:0000256" key="2">
    <source>
        <dbReference type="RuleBase" id="RU003750"/>
    </source>
</evidence>
<evidence type="ECO:0000256" key="3">
    <source>
        <dbReference type="SAM" id="Phobius"/>
    </source>
</evidence>
<comment type="similarity">
    <text evidence="2">Belongs to the CDP-alcohol phosphatidyltransferase class-I family.</text>
</comment>
<comment type="caution">
    <text evidence="4">The sequence shown here is derived from an EMBL/GenBank/DDBJ whole genome shotgun (WGS) entry which is preliminary data.</text>
</comment>
<dbReference type="PROSITE" id="PS00379">
    <property type="entry name" value="CDP_ALCOHOL_P_TRANSF"/>
    <property type="match status" value="1"/>
</dbReference>
<dbReference type="Proteomes" id="UP000014977">
    <property type="component" value="Unassembled WGS sequence"/>
</dbReference>
<feature type="transmembrane region" description="Helical" evidence="3">
    <location>
        <begin position="341"/>
        <end position="363"/>
    </location>
</feature>
<dbReference type="Pfam" id="PF01066">
    <property type="entry name" value="CDP-OH_P_transf"/>
    <property type="match status" value="1"/>
</dbReference>
<keyword evidence="3" id="KW-0472">Membrane</keyword>
<dbReference type="EMBL" id="ATHJ01000076">
    <property type="protein sequence ID" value="EPR41315.1"/>
    <property type="molecule type" value="Genomic_DNA"/>
</dbReference>
<keyword evidence="3" id="KW-0812">Transmembrane</keyword>
<dbReference type="eggNOG" id="COG0558">
    <property type="taxonomic scope" value="Bacteria"/>
</dbReference>
<dbReference type="PATRIC" id="fig|1121405.3.peg.1631"/>
<organism evidence="4 5">
    <name type="scientific">Desulfococcus multivorans DSM 2059</name>
    <dbReference type="NCBI Taxonomy" id="1121405"/>
    <lineage>
        <taxon>Bacteria</taxon>
        <taxon>Pseudomonadati</taxon>
        <taxon>Thermodesulfobacteriota</taxon>
        <taxon>Desulfobacteria</taxon>
        <taxon>Desulfobacterales</taxon>
        <taxon>Desulfococcaceae</taxon>
        <taxon>Desulfococcus</taxon>
    </lineage>
</organism>
<keyword evidence="1 2" id="KW-0808">Transferase</keyword>
<dbReference type="InterPro" id="IPR043130">
    <property type="entry name" value="CDP-OH_PTrfase_TM_dom"/>
</dbReference>
<reference evidence="4 5" key="1">
    <citation type="journal article" date="2013" name="Genome Announc.">
        <title>Draft genome sequences for three mercury-methylating, sulfate-reducing bacteria.</title>
        <authorList>
            <person name="Brown S.D."/>
            <person name="Hurt R.A.Jr."/>
            <person name="Gilmour C.C."/>
            <person name="Elias D.A."/>
        </authorList>
    </citation>
    <scope>NUCLEOTIDE SEQUENCE [LARGE SCALE GENOMIC DNA]</scope>
    <source>
        <strain evidence="4 5">DSM 2059</strain>
    </source>
</reference>
<keyword evidence="5" id="KW-1185">Reference proteome</keyword>
<dbReference type="AlphaFoldDB" id="S7TX28"/>
<feature type="transmembrane region" description="Helical" evidence="3">
    <location>
        <begin position="192"/>
        <end position="212"/>
    </location>
</feature>
<dbReference type="GO" id="GO:0008654">
    <property type="term" value="P:phospholipid biosynthetic process"/>
    <property type="evidence" value="ECO:0007669"/>
    <property type="project" value="InterPro"/>
</dbReference>
<accession>S7TX28</accession>